<keyword evidence="3 8" id="KW-0694">RNA-binding</keyword>
<evidence type="ECO:0000256" key="6">
    <source>
        <dbReference type="ARBA" id="ARBA00035258"/>
    </source>
</evidence>
<dbReference type="FunFam" id="3.30.1490.10:FF:000001">
    <property type="entry name" value="30S ribosomal protein S8"/>
    <property type="match status" value="1"/>
</dbReference>
<comment type="subunit">
    <text evidence="7 8">Part of the 30S ribosomal subunit. Contacts proteins S5 and S12.</text>
</comment>
<dbReference type="PROSITE" id="PS00053">
    <property type="entry name" value="RIBOSOMAL_S8"/>
    <property type="match status" value="1"/>
</dbReference>
<evidence type="ECO:0000313" key="11">
    <source>
        <dbReference type="Proteomes" id="UP000231267"/>
    </source>
</evidence>
<keyword evidence="4 8" id="KW-0689">Ribosomal protein</keyword>
<dbReference type="GO" id="GO:0006412">
    <property type="term" value="P:translation"/>
    <property type="evidence" value="ECO:0007669"/>
    <property type="project" value="UniProtKB-UniRule"/>
</dbReference>
<evidence type="ECO:0000256" key="3">
    <source>
        <dbReference type="ARBA" id="ARBA00022884"/>
    </source>
</evidence>
<dbReference type="GO" id="GO:0019843">
    <property type="term" value="F:rRNA binding"/>
    <property type="evidence" value="ECO:0007669"/>
    <property type="project" value="UniProtKB-UniRule"/>
</dbReference>
<evidence type="ECO:0000256" key="8">
    <source>
        <dbReference type="HAMAP-Rule" id="MF_01302"/>
    </source>
</evidence>
<comment type="similarity">
    <text evidence="1 8 9">Belongs to the universal ribosomal protein uS8 family.</text>
</comment>
<proteinExistence type="inferred from homology"/>
<protein>
    <recommendedName>
        <fullName evidence="6 8">Small ribosomal subunit protein uS8</fullName>
    </recommendedName>
</protein>
<gene>
    <name evidence="8" type="primary">rpsH</name>
    <name evidence="10" type="ORF">COW11_01715</name>
</gene>
<dbReference type="AlphaFoldDB" id="A0A2J0LIR9"/>
<dbReference type="Gene3D" id="3.30.1370.30">
    <property type="match status" value="1"/>
</dbReference>
<dbReference type="GO" id="GO:0003735">
    <property type="term" value="F:structural constituent of ribosome"/>
    <property type="evidence" value="ECO:0007669"/>
    <property type="project" value="InterPro"/>
</dbReference>
<dbReference type="NCBIfam" id="NF001109">
    <property type="entry name" value="PRK00136.1"/>
    <property type="match status" value="1"/>
</dbReference>
<dbReference type="InterPro" id="IPR000630">
    <property type="entry name" value="Ribosomal_uS8"/>
</dbReference>
<comment type="function">
    <text evidence="8">One of the primary rRNA binding proteins, it binds directly to 16S rRNA central domain where it helps coordinate assembly of the platform of the 30S subunit.</text>
</comment>
<evidence type="ECO:0000313" key="10">
    <source>
        <dbReference type="EMBL" id="PIW66744.1"/>
    </source>
</evidence>
<dbReference type="EMBL" id="PFGP01000031">
    <property type="protein sequence ID" value="PIW66744.1"/>
    <property type="molecule type" value="Genomic_DNA"/>
</dbReference>
<evidence type="ECO:0000256" key="7">
    <source>
        <dbReference type="ARBA" id="ARBA00046740"/>
    </source>
</evidence>
<dbReference type="GO" id="GO:1990904">
    <property type="term" value="C:ribonucleoprotein complex"/>
    <property type="evidence" value="ECO:0007669"/>
    <property type="project" value="UniProtKB-KW"/>
</dbReference>
<evidence type="ECO:0000256" key="4">
    <source>
        <dbReference type="ARBA" id="ARBA00022980"/>
    </source>
</evidence>
<dbReference type="FunFam" id="3.30.1370.30:FF:000002">
    <property type="entry name" value="30S ribosomal protein S8"/>
    <property type="match status" value="1"/>
</dbReference>
<keyword evidence="5 8" id="KW-0687">Ribonucleoprotein</keyword>
<comment type="caution">
    <text evidence="10">The sequence shown here is derived from an EMBL/GenBank/DDBJ whole genome shotgun (WGS) entry which is preliminary data.</text>
</comment>
<evidence type="ECO:0000256" key="2">
    <source>
        <dbReference type="ARBA" id="ARBA00022730"/>
    </source>
</evidence>
<sequence length="132" mass="14676">MSVSDPIADMITILRNASRARHLSADVRASRLTESVLSLMKKEGFIKNFKPMEHKKQGLFKVYLRYSDAKLPAMSNIQKISKPGLRKYVDRDNIPSVFNGLGVAVISTSKGLMTDAEAKEAGLGGEVFLYIW</sequence>
<dbReference type="GO" id="GO:0005737">
    <property type="term" value="C:cytoplasm"/>
    <property type="evidence" value="ECO:0007669"/>
    <property type="project" value="UniProtKB-ARBA"/>
</dbReference>
<name>A0A2J0LIR9_9BACT</name>
<dbReference type="GO" id="GO:0005840">
    <property type="term" value="C:ribosome"/>
    <property type="evidence" value="ECO:0007669"/>
    <property type="project" value="UniProtKB-KW"/>
</dbReference>
<organism evidence="10 11">
    <name type="scientific">Candidatus Taenaricola geysiri</name>
    <dbReference type="NCBI Taxonomy" id="1974752"/>
    <lineage>
        <taxon>Bacteria</taxon>
        <taxon>Pseudomonadati</taxon>
        <taxon>Candidatus Omnitrophota</taxon>
        <taxon>Candidatus Taenaricola</taxon>
    </lineage>
</organism>
<dbReference type="Gene3D" id="3.30.1490.10">
    <property type="match status" value="1"/>
</dbReference>
<dbReference type="InterPro" id="IPR047863">
    <property type="entry name" value="Ribosomal_uS8_CS"/>
</dbReference>
<dbReference type="Pfam" id="PF00410">
    <property type="entry name" value="Ribosomal_S8"/>
    <property type="match status" value="1"/>
</dbReference>
<dbReference type="SUPFAM" id="SSF56047">
    <property type="entry name" value="Ribosomal protein S8"/>
    <property type="match status" value="1"/>
</dbReference>
<evidence type="ECO:0000256" key="9">
    <source>
        <dbReference type="RuleBase" id="RU003660"/>
    </source>
</evidence>
<evidence type="ECO:0000256" key="5">
    <source>
        <dbReference type="ARBA" id="ARBA00023274"/>
    </source>
</evidence>
<dbReference type="Proteomes" id="UP000231267">
    <property type="component" value="Unassembled WGS sequence"/>
</dbReference>
<keyword evidence="2 8" id="KW-0699">rRNA-binding</keyword>
<accession>A0A2J0LIR9</accession>
<evidence type="ECO:0000256" key="1">
    <source>
        <dbReference type="ARBA" id="ARBA00006471"/>
    </source>
</evidence>
<dbReference type="PANTHER" id="PTHR11758">
    <property type="entry name" value="40S RIBOSOMAL PROTEIN S15A"/>
    <property type="match status" value="1"/>
</dbReference>
<dbReference type="HAMAP" id="MF_01302_B">
    <property type="entry name" value="Ribosomal_uS8_B"/>
    <property type="match status" value="1"/>
</dbReference>
<dbReference type="InterPro" id="IPR035987">
    <property type="entry name" value="Ribosomal_uS8_sf"/>
</dbReference>
<reference evidence="10 11" key="1">
    <citation type="submission" date="2017-09" db="EMBL/GenBank/DDBJ databases">
        <title>Depth-based differentiation of microbial function through sediment-hosted aquifers and enrichment of novel symbionts in the deep terrestrial subsurface.</title>
        <authorList>
            <person name="Probst A.J."/>
            <person name="Ladd B."/>
            <person name="Jarett J.K."/>
            <person name="Geller-Mcgrath D.E."/>
            <person name="Sieber C.M."/>
            <person name="Emerson J.B."/>
            <person name="Anantharaman K."/>
            <person name="Thomas B.C."/>
            <person name="Malmstrom R."/>
            <person name="Stieglmeier M."/>
            <person name="Klingl A."/>
            <person name="Woyke T."/>
            <person name="Ryan C.M."/>
            <person name="Banfield J.F."/>
        </authorList>
    </citation>
    <scope>NUCLEOTIDE SEQUENCE [LARGE SCALE GENOMIC DNA]</scope>
    <source>
        <strain evidence="10">CG12_big_fil_rev_8_21_14_0_65_43_15</strain>
    </source>
</reference>